<evidence type="ECO:0000256" key="4">
    <source>
        <dbReference type="ARBA" id="ARBA00013858"/>
    </source>
</evidence>
<sequence>MHADIVWRELDVRDIAREPLDAAAALDFVSDPAFGGIAMFVGRVRDLNHGRAVTGVSYDIFAPLALATFAAICEEARAKWGPRLRVHVSHAHGRLDIGDIAVVVAVGTPHRDEAFQACRHVIEAVKHRAPIWKREHYADGDSVWSQGCSLCGRDEAEATA</sequence>
<reference evidence="12 13" key="1">
    <citation type="submission" date="2020-08" db="EMBL/GenBank/DDBJ databases">
        <title>Genomic Encyclopedia of Type Strains, Phase IV (KMG-IV): sequencing the most valuable type-strain genomes for metagenomic binning, comparative biology and taxonomic classification.</title>
        <authorList>
            <person name="Goeker M."/>
        </authorList>
    </citation>
    <scope>NUCLEOTIDE SEQUENCE [LARGE SCALE GENOMIC DNA]</scope>
    <source>
        <strain evidence="12 13">DSM 25897</strain>
    </source>
</reference>
<evidence type="ECO:0000256" key="5">
    <source>
        <dbReference type="ARBA" id="ARBA00023150"/>
    </source>
</evidence>
<dbReference type="PANTHER" id="PTHR23404">
    <property type="entry name" value="MOLYBDOPTERIN SYNTHASE RELATED"/>
    <property type="match status" value="1"/>
</dbReference>
<keyword evidence="13" id="KW-1185">Reference proteome</keyword>
<gene>
    <name evidence="12" type="ORF">HNQ58_002344</name>
</gene>
<evidence type="ECO:0000256" key="11">
    <source>
        <dbReference type="ARBA" id="ARBA00049878"/>
    </source>
</evidence>
<comment type="caution">
    <text evidence="12">The sequence shown here is derived from an EMBL/GenBank/DDBJ whole genome shotgun (WGS) entry which is preliminary data.</text>
</comment>
<dbReference type="InterPro" id="IPR036563">
    <property type="entry name" value="MoaE_sf"/>
</dbReference>
<dbReference type="RefSeq" id="WP_183949093.1">
    <property type="nucleotide sequence ID" value="NZ_JACHHX010000019.1"/>
</dbReference>
<dbReference type="AlphaFoldDB" id="A0A7W8DFQ0"/>
<comment type="subunit">
    <text evidence="6">Heterotetramer of 2 MoaD subunits and 2 MoaE subunits. Also stable as homodimer. The enzyme changes between these two forms during catalysis.</text>
</comment>
<keyword evidence="5" id="KW-0501">Molybdenum cofactor biosynthesis</keyword>
<comment type="pathway">
    <text evidence="1">Cofactor biosynthesis; molybdopterin biosynthesis.</text>
</comment>
<comment type="similarity">
    <text evidence="2">Belongs to the MoaE family.</text>
</comment>
<evidence type="ECO:0000256" key="8">
    <source>
        <dbReference type="ARBA" id="ARBA00030407"/>
    </source>
</evidence>
<evidence type="ECO:0000256" key="1">
    <source>
        <dbReference type="ARBA" id="ARBA00005046"/>
    </source>
</evidence>
<evidence type="ECO:0000313" key="13">
    <source>
        <dbReference type="Proteomes" id="UP000519004"/>
    </source>
</evidence>
<accession>A0A7W8DFQ0</accession>
<evidence type="ECO:0000256" key="3">
    <source>
        <dbReference type="ARBA" id="ARBA00011950"/>
    </source>
</evidence>
<dbReference type="Proteomes" id="UP000519004">
    <property type="component" value="Unassembled WGS sequence"/>
</dbReference>
<dbReference type="GO" id="GO:0030366">
    <property type="term" value="F:molybdopterin synthase activity"/>
    <property type="evidence" value="ECO:0007669"/>
    <property type="project" value="UniProtKB-EC"/>
</dbReference>
<keyword evidence="12" id="KW-0808">Transferase</keyword>
<dbReference type="EC" id="2.8.1.12" evidence="3"/>
<evidence type="ECO:0000256" key="9">
    <source>
        <dbReference type="ARBA" id="ARBA00030781"/>
    </source>
</evidence>
<evidence type="ECO:0000256" key="10">
    <source>
        <dbReference type="ARBA" id="ARBA00032474"/>
    </source>
</evidence>
<dbReference type="UniPathway" id="UPA00344"/>
<dbReference type="CDD" id="cd00756">
    <property type="entry name" value="MoaE"/>
    <property type="match status" value="1"/>
</dbReference>
<dbReference type="EMBL" id="JACHHX010000019">
    <property type="protein sequence ID" value="MBB5016429.1"/>
    <property type="molecule type" value="Genomic_DNA"/>
</dbReference>
<proteinExistence type="inferred from homology"/>
<evidence type="ECO:0000256" key="2">
    <source>
        <dbReference type="ARBA" id="ARBA00005426"/>
    </source>
</evidence>
<name>A0A7W8DFQ0_9GAMM</name>
<dbReference type="SUPFAM" id="SSF54690">
    <property type="entry name" value="Molybdopterin synthase subunit MoaE"/>
    <property type="match status" value="1"/>
</dbReference>
<protein>
    <recommendedName>
        <fullName evidence="4">Molybdopterin synthase catalytic subunit</fullName>
        <ecNumber evidence="3">2.8.1.12</ecNumber>
    </recommendedName>
    <alternativeName>
        <fullName evidence="9">MPT synthase subunit 2</fullName>
    </alternativeName>
    <alternativeName>
        <fullName evidence="7">Molybdenum cofactor biosynthesis protein E</fullName>
    </alternativeName>
    <alternativeName>
        <fullName evidence="8">Molybdopterin-converting factor large subunit</fullName>
    </alternativeName>
    <alternativeName>
        <fullName evidence="10">Molybdopterin-converting factor subunit 2</fullName>
    </alternativeName>
</protein>
<comment type="catalytic activity">
    <reaction evidence="11">
        <text>2 [molybdopterin-synthase sulfur-carrier protein]-C-terminal-Gly-aminoethanethioate + cyclic pyranopterin phosphate + H2O = molybdopterin + 2 [molybdopterin-synthase sulfur-carrier protein]-C-terminal Gly-Gly + 2 H(+)</text>
        <dbReference type="Rhea" id="RHEA:26333"/>
        <dbReference type="Rhea" id="RHEA-COMP:12202"/>
        <dbReference type="Rhea" id="RHEA-COMP:19907"/>
        <dbReference type="ChEBI" id="CHEBI:15377"/>
        <dbReference type="ChEBI" id="CHEBI:15378"/>
        <dbReference type="ChEBI" id="CHEBI:58698"/>
        <dbReference type="ChEBI" id="CHEBI:59648"/>
        <dbReference type="ChEBI" id="CHEBI:90778"/>
        <dbReference type="ChEBI" id="CHEBI:232372"/>
        <dbReference type="EC" id="2.8.1.12"/>
    </reaction>
</comment>
<dbReference type="GO" id="GO:0006777">
    <property type="term" value="P:Mo-molybdopterin cofactor biosynthetic process"/>
    <property type="evidence" value="ECO:0007669"/>
    <property type="project" value="UniProtKB-KW"/>
</dbReference>
<dbReference type="InterPro" id="IPR003448">
    <property type="entry name" value="Mopterin_biosynth_MoaE"/>
</dbReference>
<organism evidence="12 13">
    <name type="scientific">Rehaibacterium terrae</name>
    <dbReference type="NCBI Taxonomy" id="1341696"/>
    <lineage>
        <taxon>Bacteria</taxon>
        <taxon>Pseudomonadati</taxon>
        <taxon>Pseudomonadota</taxon>
        <taxon>Gammaproteobacteria</taxon>
        <taxon>Lysobacterales</taxon>
        <taxon>Lysobacteraceae</taxon>
        <taxon>Rehaibacterium</taxon>
    </lineage>
</organism>
<dbReference type="Pfam" id="PF02391">
    <property type="entry name" value="MoaE"/>
    <property type="match status" value="1"/>
</dbReference>
<dbReference type="Gene3D" id="3.90.1170.40">
    <property type="entry name" value="Molybdopterin biosynthesis MoaE subunit"/>
    <property type="match status" value="1"/>
</dbReference>
<evidence type="ECO:0000313" key="12">
    <source>
        <dbReference type="EMBL" id="MBB5016429.1"/>
    </source>
</evidence>
<evidence type="ECO:0000256" key="6">
    <source>
        <dbReference type="ARBA" id="ARBA00026066"/>
    </source>
</evidence>
<evidence type="ECO:0000256" key="7">
    <source>
        <dbReference type="ARBA" id="ARBA00029745"/>
    </source>
</evidence>